<evidence type="ECO:0000313" key="2">
    <source>
        <dbReference type="EMBL" id="KAG5457936.1"/>
    </source>
</evidence>
<feature type="region of interest" description="Disordered" evidence="1">
    <location>
        <begin position="81"/>
        <end position="107"/>
    </location>
</feature>
<feature type="compositionally biased region" description="Basic and acidic residues" evidence="1">
    <location>
        <begin position="226"/>
        <end position="242"/>
    </location>
</feature>
<feature type="compositionally biased region" description="Pro residues" evidence="1">
    <location>
        <begin position="82"/>
        <end position="98"/>
    </location>
</feature>
<accession>A0A8H7ZR95</accession>
<reference evidence="2 3" key="1">
    <citation type="journal article" name="Sci. Rep.">
        <title>Genome-scale phylogenetic analyses confirm Olpidium as the closest living zoosporic fungus to the non-flagellated, terrestrial fungi.</title>
        <authorList>
            <person name="Chang Y."/>
            <person name="Rochon D."/>
            <person name="Sekimoto S."/>
            <person name="Wang Y."/>
            <person name="Chovatia M."/>
            <person name="Sandor L."/>
            <person name="Salamov A."/>
            <person name="Grigoriev I.V."/>
            <person name="Stajich J.E."/>
            <person name="Spatafora J.W."/>
        </authorList>
    </citation>
    <scope>NUCLEOTIDE SEQUENCE [LARGE SCALE GENOMIC DNA]</scope>
    <source>
        <strain evidence="2">S191</strain>
    </source>
</reference>
<dbReference type="EMBL" id="JAEFCI010009235">
    <property type="protein sequence ID" value="KAG5457936.1"/>
    <property type="molecule type" value="Genomic_DNA"/>
</dbReference>
<gene>
    <name evidence="2" type="ORF">BJ554DRAFT_1939</name>
</gene>
<protein>
    <submittedName>
        <fullName evidence="2">Uncharacterized protein</fullName>
    </submittedName>
</protein>
<dbReference type="Proteomes" id="UP000673691">
    <property type="component" value="Unassembled WGS sequence"/>
</dbReference>
<name>A0A8H7ZR95_9FUNG</name>
<comment type="caution">
    <text evidence="2">The sequence shown here is derived from an EMBL/GenBank/DDBJ whole genome shotgun (WGS) entry which is preliminary data.</text>
</comment>
<dbReference type="AlphaFoldDB" id="A0A8H7ZR95"/>
<organism evidence="2 3">
    <name type="scientific">Olpidium bornovanus</name>
    <dbReference type="NCBI Taxonomy" id="278681"/>
    <lineage>
        <taxon>Eukaryota</taxon>
        <taxon>Fungi</taxon>
        <taxon>Fungi incertae sedis</taxon>
        <taxon>Olpidiomycota</taxon>
        <taxon>Olpidiomycotina</taxon>
        <taxon>Olpidiomycetes</taxon>
        <taxon>Olpidiales</taxon>
        <taxon>Olpidiaceae</taxon>
        <taxon>Olpidium</taxon>
    </lineage>
</organism>
<proteinExistence type="predicted"/>
<feature type="region of interest" description="Disordered" evidence="1">
    <location>
        <begin position="218"/>
        <end position="260"/>
    </location>
</feature>
<sequence length="333" mass="35015">MFPAKSRDGVVNGGAKLVVRSVLLLEEYDVRDLEDTDELQNAFELYPMFRNTYLNGCAQGANAGAASPAYPAPAVLTLSDIPKPPSYPTGPSPPPPPVLSKDAAGARSDGCPPHLGPLAVAVAVVVVIAHVCAFSIQARDAADHQADDEVVGAGGRVRAERRGKGRLALQDRACGASGSPIPLPTPRRAATATAAAAAASPPCNSYCGKFIRFGVSGHTQKRKRDKEKEREREAHSGESPVERKKKIKMSSPTAQAPPGPATITALAEKEFRLVVIGGAILALNAGFVNSVMLAGPYAVAVSHVSFVDEDISKTKFNEIFFSILRLLKTPGFA</sequence>
<keyword evidence="3" id="KW-1185">Reference proteome</keyword>
<evidence type="ECO:0000313" key="3">
    <source>
        <dbReference type="Proteomes" id="UP000673691"/>
    </source>
</evidence>
<evidence type="ECO:0000256" key="1">
    <source>
        <dbReference type="SAM" id="MobiDB-lite"/>
    </source>
</evidence>